<keyword evidence="1" id="KW-0812">Transmembrane</keyword>
<dbReference type="AlphaFoldDB" id="A0A1L9NFK8"/>
<gene>
    <name evidence="2" type="ORF">ASPTUDRAFT_393176</name>
</gene>
<evidence type="ECO:0000313" key="2">
    <source>
        <dbReference type="EMBL" id="OJI87962.1"/>
    </source>
</evidence>
<reference evidence="3" key="1">
    <citation type="journal article" date="2017" name="Genome Biol.">
        <title>Comparative genomics reveals high biological diversity and specific adaptations in the industrially and medically important fungal genus Aspergillus.</title>
        <authorList>
            <person name="de Vries R.P."/>
            <person name="Riley R."/>
            <person name="Wiebenga A."/>
            <person name="Aguilar-Osorio G."/>
            <person name="Amillis S."/>
            <person name="Uchima C.A."/>
            <person name="Anderluh G."/>
            <person name="Asadollahi M."/>
            <person name="Askin M."/>
            <person name="Barry K."/>
            <person name="Battaglia E."/>
            <person name="Bayram O."/>
            <person name="Benocci T."/>
            <person name="Braus-Stromeyer S.A."/>
            <person name="Caldana C."/>
            <person name="Canovas D."/>
            <person name="Cerqueira G.C."/>
            <person name="Chen F."/>
            <person name="Chen W."/>
            <person name="Choi C."/>
            <person name="Clum A."/>
            <person name="Dos Santos R.A."/>
            <person name="Damasio A.R."/>
            <person name="Diallinas G."/>
            <person name="Emri T."/>
            <person name="Fekete E."/>
            <person name="Flipphi M."/>
            <person name="Freyberg S."/>
            <person name="Gallo A."/>
            <person name="Gournas C."/>
            <person name="Habgood R."/>
            <person name="Hainaut M."/>
            <person name="Harispe M.L."/>
            <person name="Henrissat B."/>
            <person name="Hilden K.S."/>
            <person name="Hope R."/>
            <person name="Hossain A."/>
            <person name="Karabika E."/>
            <person name="Karaffa L."/>
            <person name="Karanyi Z."/>
            <person name="Krasevec N."/>
            <person name="Kuo A."/>
            <person name="Kusch H."/>
            <person name="LaButti K."/>
            <person name="Lagendijk E.L."/>
            <person name="Lapidus A."/>
            <person name="Levasseur A."/>
            <person name="Lindquist E."/>
            <person name="Lipzen A."/>
            <person name="Logrieco A.F."/>
            <person name="MacCabe A."/>
            <person name="Maekelae M.R."/>
            <person name="Malavazi I."/>
            <person name="Melin P."/>
            <person name="Meyer V."/>
            <person name="Mielnichuk N."/>
            <person name="Miskei M."/>
            <person name="Molnar A.P."/>
            <person name="Mule G."/>
            <person name="Ngan C.Y."/>
            <person name="Orejas M."/>
            <person name="Orosz E."/>
            <person name="Ouedraogo J.P."/>
            <person name="Overkamp K.M."/>
            <person name="Park H.-S."/>
            <person name="Perrone G."/>
            <person name="Piumi F."/>
            <person name="Punt P.J."/>
            <person name="Ram A.F."/>
            <person name="Ramon A."/>
            <person name="Rauscher S."/>
            <person name="Record E."/>
            <person name="Riano-Pachon D.M."/>
            <person name="Robert V."/>
            <person name="Roehrig J."/>
            <person name="Ruller R."/>
            <person name="Salamov A."/>
            <person name="Salih N.S."/>
            <person name="Samson R.A."/>
            <person name="Sandor E."/>
            <person name="Sanguinetti M."/>
            <person name="Schuetze T."/>
            <person name="Sepcic K."/>
            <person name="Shelest E."/>
            <person name="Sherlock G."/>
            <person name="Sophianopoulou V."/>
            <person name="Squina F.M."/>
            <person name="Sun H."/>
            <person name="Susca A."/>
            <person name="Todd R.B."/>
            <person name="Tsang A."/>
            <person name="Unkles S.E."/>
            <person name="van de Wiele N."/>
            <person name="van Rossen-Uffink D."/>
            <person name="Oliveira J.V."/>
            <person name="Vesth T.C."/>
            <person name="Visser J."/>
            <person name="Yu J.-H."/>
            <person name="Zhou M."/>
            <person name="Andersen M.R."/>
            <person name="Archer D.B."/>
            <person name="Baker S.E."/>
            <person name="Benoit I."/>
            <person name="Brakhage A.A."/>
            <person name="Braus G.H."/>
            <person name="Fischer R."/>
            <person name="Frisvad J.C."/>
            <person name="Goldman G.H."/>
            <person name="Houbraken J."/>
            <person name="Oakley B."/>
            <person name="Pocsi I."/>
            <person name="Scazzocchio C."/>
            <person name="Seiboth B."/>
            <person name="vanKuyk P.A."/>
            <person name="Wortman J."/>
            <person name="Dyer P.S."/>
            <person name="Grigoriev I.V."/>
        </authorList>
    </citation>
    <scope>NUCLEOTIDE SEQUENCE [LARGE SCALE GENOMIC DNA]</scope>
    <source>
        <strain evidence="3">CBS 134.48</strain>
    </source>
</reference>
<accession>A0A1L9NFK8</accession>
<evidence type="ECO:0000313" key="3">
    <source>
        <dbReference type="Proteomes" id="UP000184304"/>
    </source>
</evidence>
<dbReference type="VEuPathDB" id="FungiDB:ASPTUDRAFT_393176"/>
<dbReference type="EMBL" id="KV878180">
    <property type="protein sequence ID" value="OJI87962.1"/>
    <property type="molecule type" value="Genomic_DNA"/>
</dbReference>
<dbReference type="Proteomes" id="UP000184304">
    <property type="component" value="Unassembled WGS sequence"/>
</dbReference>
<evidence type="ECO:0000256" key="1">
    <source>
        <dbReference type="SAM" id="Phobius"/>
    </source>
</evidence>
<proteinExistence type="predicted"/>
<keyword evidence="1" id="KW-0472">Membrane</keyword>
<protein>
    <submittedName>
        <fullName evidence="2">Uncharacterized protein</fullName>
    </submittedName>
</protein>
<keyword evidence="1" id="KW-1133">Transmembrane helix</keyword>
<keyword evidence="3" id="KW-1185">Reference proteome</keyword>
<name>A0A1L9NFK8_ASPTC</name>
<sequence length="60" mass="6633">MAAAISPLPSVNLDCVQSCPYMHATGTGLSFTFLSLYSPSWFKRKYNRPAISPCRSEFVS</sequence>
<organism evidence="2 3">
    <name type="scientific">Aspergillus tubingensis (strain CBS 134.48)</name>
    <dbReference type="NCBI Taxonomy" id="767770"/>
    <lineage>
        <taxon>Eukaryota</taxon>
        <taxon>Fungi</taxon>
        <taxon>Dikarya</taxon>
        <taxon>Ascomycota</taxon>
        <taxon>Pezizomycotina</taxon>
        <taxon>Eurotiomycetes</taxon>
        <taxon>Eurotiomycetidae</taxon>
        <taxon>Eurotiales</taxon>
        <taxon>Aspergillaceae</taxon>
        <taxon>Aspergillus</taxon>
        <taxon>Aspergillus subgen. Circumdati</taxon>
    </lineage>
</organism>
<feature type="transmembrane region" description="Helical" evidence="1">
    <location>
        <begin position="20"/>
        <end position="38"/>
    </location>
</feature>